<evidence type="ECO:0000256" key="1">
    <source>
        <dbReference type="SAM" id="Phobius"/>
    </source>
</evidence>
<keyword evidence="3" id="KW-1185">Reference proteome</keyword>
<gene>
    <name evidence="2" type="ORF">FMM05_07045</name>
</gene>
<keyword evidence="1" id="KW-0472">Membrane</keyword>
<name>A0A552V692_9FLAO</name>
<reference evidence="2 3" key="1">
    <citation type="submission" date="2019-07" db="EMBL/GenBank/DDBJ databases">
        <title>Flavobacterium sp. nov., isolated from glacier ice.</title>
        <authorList>
            <person name="Liu Q."/>
            <person name="Xin Y.-H."/>
        </authorList>
    </citation>
    <scope>NUCLEOTIDE SEQUENCE [LARGE SCALE GENOMIC DNA]</scope>
    <source>
        <strain evidence="2 3">ZT4R6</strain>
    </source>
</reference>
<sequence>METNGKNSQIEKEALQLVLEEFTQEQKISNQNIGELIIAVTNVGNKIDEFRKEQEMHKAVPAVTDTKPVEAILQKGFLDIKYMIGTQPKNILRKFQILLFPEQNHKLFYKIVFGRWFLMLVIMFVIARVYEWGIHYSDNQKEIEIQQIENDRIKKAWVYMYYNNGKDIKKVMDKAYINSEKDTKK</sequence>
<dbReference type="OrthoDB" id="680456at2"/>
<keyword evidence="1" id="KW-0812">Transmembrane</keyword>
<dbReference type="RefSeq" id="WP_143372635.1">
    <property type="nucleotide sequence ID" value="NZ_VJVZ01000003.1"/>
</dbReference>
<evidence type="ECO:0000313" key="2">
    <source>
        <dbReference type="EMBL" id="TRW25971.1"/>
    </source>
</evidence>
<feature type="transmembrane region" description="Helical" evidence="1">
    <location>
        <begin position="107"/>
        <end position="130"/>
    </location>
</feature>
<evidence type="ECO:0000313" key="3">
    <source>
        <dbReference type="Proteomes" id="UP000320643"/>
    </source>
</evidence>
<protein>
    <submittedName>
        <fullName evidence="2">Uncharacterized protein</fullName>
    </submittedName>
</protein>
<dbReference type="Proteomes" id="UP000320643">
    <property type="component" value="Unassembled WGS sequence"/>
</dbReference>
<organism evidence="2 3">
    <name type="scientific">Flavobacterium zepuense</name>
    <dbReference type="NCBI Taxonomy" id="2593302"/>
    <lineage>
        <taxon>Bacteria</taxon>
        <taxon>Pseudomonadati</taxon>
        <taxon>Bacteroidota</taxon>
        <taxon>Flavobacteriia</taxon>
        <taxon>Flavobacteriales</taxon>
        <taxon>Flavobacteriaceae</taxon>
        <taxon>Flavobacterium</taxon>
    </lineage>
</organism>
<keyword evidence="1" id="KW-1133">Transmembrane helix</keyword>
<dbReference type="AlphaFoldDB" id="A0A552V692"/>
<proteinExistence type="predicted"/>
<comment type="caution">
    <text evidence="2">The sequence shown here is derived from an EMBL/GenBank/DDBJ whole genome shotgun (WGS) entry which is preliminary data.</text>
</comment>
<accession>A0A552V692</accession>
<dbReference type="EMBL" id="VJVZ01000003">
    <property type="protein sequence ID" value="TRW25971.1"/>
    <property type="molecule type" value="Genomic_DNA"/>
</dbReference>